<name>A0A222AHF1_9CRYP</name>
<evidence type="ECO:0000256" key="9">
    <source>
        <dbReference type="ARBA" id="ARBA00023010"/>
    </source>
</evidence>
<evidence type="ECO:0000256" key="8">
    <source>
        <dbReference type="ARBA" id="ARBA00022989"/>
    </source>
</evidence>
<keyword evidence="8 12" id="KW-1133">Transmembrane helix</keyword>
<evidence type="ECO:0000256" key="2">
    <source>
        <dbReference type="ARBA" id="ARBA00008445"/>
    </source>
</evidence>
<keyword evidence="10 12" id="KW-0472">Membrane</keyword>
<evidence type="ECO:0000256" key="3">
    <source>
        <dbReference type="ARBA" id="ARBA00013657"/>
    </source>
</evidence>
<comment type="subcellular location">
    <subcellularLocation>
        <location evidence="1">Membrane</location>
        <topology evidence="1">Multi-pass membrane protein</topology>
    </subcellularLocation>
</comment>
<sequence length="68" mass="7750">MLHTIWILCSLTLIFFVILHNPKSQGLSNQSQLFGTTRTAEENITRTTWILTCIFFTLTIYLSASNNA</sequence>
<evidence type="ECO:0000256" key="12">
    <source>
        <dbReference type="SAM" id="Phobius"/>
    </source>
</evidence>
<dbReference type="NCBIfam" id="TIGR00810">
    <property type="entry name" value="secG"/>
    <property type="match status" value="1"/>
</dbReference>
<dbReference type="GO" id="GO:0015450">
    <property type="term" value="F:protein-transporting ATPase activity"/>
    <property type="evidence" value="ECO:0007669"/>
    <property type="project" value="InterPro"/>
</dbReference>
<dbReference type="AlphaFoldDB" id="A0A222AHF1"/>
<keyword evidence="13" id="KW-0732">Signal</keyword>
<evidence type="ECO:0000256" key="7">
    <source>
        <dbReference type="ARBA" id="ARBA00022927"/>
    </source>
</evidence>
<evidence type="ECO:0000256" key="6">
    <source>
        <dbReference type="ARBA" id="ARBA00022692"/>
    </source>
</evidence>
<evidence type="ECO:0000256" key="5">
    <source>
        <dbReference type="ARBA" id="ARBA00022448"/>
    </source>
</evidence>
<geneLocation type="plastid" evidence="14"/>
<comment type="function">
    <text evidence="11">Involved in protein export. Participates in an early event of protein translocation across the chloroplast thylakoid membrane.</text>
</comment>
<evidence type="ECO:0000313" key="14">
    <source>
        <dbReference type="EMBL" id="ASO75798.1"/>
    </source>
</evidence>
<evidence type="ECO:0000256" key="13">
    <source>
        <dbReference type="SAM" id="SignalP"/>
    </source>
</evidence>
<evidence type="ECO:0000256" key="10">
    <source>
        <dbReference type="ARBA" id="ARBA00023136"/>
    </source>
</evidence>
<dbReference type="EMBL" id="KY856939">
    <property type="protein sequence ID" value="ASO75798.1"/>
    <property type="molecule type" value="Genomic_DNA"/>
</dbReference>
<keyword evidence="14" id="KW-0934">Plastid</keyword>
<dbReference type="InterPro" id="IPR004692">
    <property type="entry name" value="SecG"/>
</dbReference>
<keyword evidence="6 12" id="KW-0812">Transmembrane</keyword>
<reference evidence="14" key="1">
    <citation type="journal article" date="2017" name="Genome Biol. Evol.">
        <title>Evolutionary Dynamics of Cryptophyte Plastid Genomes.</title>
        <authorList>
            <person name="Kim J.I."/>
            <person name="Moore C.E."/>
            <person name="Archibald J.M."/>
            <person name="Bhattacharya D."/>
            <person name="Yi G."/>
            <person name="Yoon H.S."/>
            <person name="Shin W."/>
        </authorList>
    </citation>
    <scope>NUCLEOTIDE SEQUENCE</scope>
    <source>
        <strain evidence="14">CNUKR</strain>
    </source>
</reference>
<keyword evidence="5" id="KW-0813">Transport</keyword>
<evidence type="ECO:0000256" key="11">
    <source>
        <dbReference type="ARBA" id="ARBA00025638"/>
    </source>
</evidence>
<dbReference type="GeneID" id="33910077"/>
<keyword evidence="9" id="KW-0811">Translocation</keyword>
<accession>A0A222AHF1</accession>
<dbReference type="GO" id="GO:0016020">
    <property type="term" value="C:membrane"/>
    <property type="evidence" value="ECO:0007669"/>
    <property type="project" value="UniProtKB-SubCell"/>
</dbReference>
<dbReference type="Pfam" id="PF03840">
    <property type="entry name" value="SecG"/>
    <property type="match status" value="1"/>
</dbReference>
<feature type="transmembrane region" description="Helical" evidence="12">
    <location>
        <begin position="44"/>
        <end position="64"/>
    </location>
</feature>
<evidence type="ECO:0000256" key="4">
    <source>
        <dbReference type="ARBA" id="ARBA00015435"/>
    </source>
</evidence>
<comment type="similarity">
    <text evidence="2">Belongs to the SecG family.</text>
</comment>
<gene>
    <name evidence="14" type="primary">secG</name>
</gene>
<proteinExistence type="inferred from homology"/>
<feature type="chain" id="PRO_5013279313" description="Probable protein-export membrane protein SecG" evidence="13">
    <location>
        <begin position="27"/>
        <end position="68"/>
    </location>
</feature>
<keyword evidence="7" id="KW-0653">Protein transport</keyword>
<protein>
    <recommendedName>
        <fullName evidence="4">Probable protein-export membrane protein SecG</fullName>
    </recommendedName>
    <alternativeName>
        <fullName evidence="3">Probable protein-export membrane protein secG</fullName>
    </alternativeName>
</protein>
<dbReference type="GO" id="GO:0009306">
    <property type="term" value="P:protein secretion"/>
    <property type="evidence" value="ECO:0007669"/>
    <property type="project" value="InterPro"/>
</dbReference>
<feature type="signal peptide" evidence="13">
    <location>
        <begin position="1"/>
        <end position="26"/>
    </location>
</feature>
<organism evidence="14">
    <name type="scientific">Cryptomonas curvata</name>
    <dbReference type="NCBI Taxonomy" id="233186"/>
    <lineage>
        <taxon>Eukaryota</taxon>
        <taxon>Cryptophyceae</taxon>
        <taxon>Cryptomonadales</taxon>
        <taxon>Cryptomonadaceae</taxon>
        <taxon>Cryptomonas</taxon>
    </lineage>
</organism>
<evidence type="ECO:0000256" key="1">
    <source>
        <dbReference type="ARBA" id="ARBA00004141"/>
    </source>
</evidence>
<dbReference type="RefSeq" id="YP_009420310.1">
    <property type="nucleotide sequence ID" value="NC_035720.1"/>
</dbReference>